<comment type="caution">
    <text evidence="3">The sequence shown here is derived from an EMBL/GenBank/DDBJ whole genome shotgun (WGS) entry which is preliminary data.</text>
</comment>
<proteinExistence type="inferred from homology"/>
<dbReference type="PIRSF" id="PIRSF018072">
    <property type="entry name" value="UCP018072"/>
    <property type="match status" value="1"/>
</dbReference>
<comment type="similarity">
    <text evidence="1">Belongs to the UPF0336 family.</text>
</comment>
<dbReference type="Gene3D" id="3.10.129.10">
    <property type="entry name" value="Hotdog Thioesterase"/>
    <property type="match status" value="1"/>
</dbReference>
<sequence length="147" mass="15812">MPVDPALVGRTYPPSRPYEVAREKIREFADAIGDPSPVFRDPEAAKALGYPDVIAPPTFPIVFALDGAFAVLADLGIELQNVVHGDQNFRYARPLRPGDRLVTTVEIKAVKHLAGNDVLTVDCVSATEEGEHVVTSTSTLVCRGESA</sequence>
<dbReference type="Pfam" id="PF13452">
    <property type="entry name" value="FAS1_DH_region"/>
    <property type="match status" value="1"/>
</dbReference>
<dbReference type="PANTHER" id="PTHR43437">
    <property type="entry name" value="HYDROXYACYL-THIOESTER DEHYDRATASE TYPE 2, MITOCHONDRIAL-RELATED"/>
    <property type="match status" value="1"/>
</dbReference>
<dbReference type="EMBL" id="BAAAHE010000010">
    <property type="protein sequence ID" value="GAA0613207.1"/>
    <property type="molecule type" value="Genomic_DNA"/>
</dbReference>
<evidence type="ECO:0000256" key="1">
    <source>
        <dbReference type="HAMAP-Rule" id="MF_00799"/>
    </source>
</evidence>
<dbReference type="SUPFAM" id="SSF54637">
    <property type="entry name" value="Thioesterase/thiol ester dehydrase-isomerase"/>
    <property type="match status" value="1"/>
</dbReference>
<organism evidence="3 4">
    <name type="scientific">Sporichthya brevicatena</name>
    <dbReference type="NCBI Taxonomy" id="171442"/>
    <lineage>
        <taxon>Bacteria</taxon>
        <taxon>Bacillati</taxon>
        <taxon>Actinomycetota</taxon>
        <taxon>Actinomycetes</taxon>
        <taxon>Sporichthyales</taxon>
        <taxon>Sporichthyaceae</taxon>
        <taxon>Sporichthya</taxon>
    </lineage>
</organism>
<feature type="domain" description="FAS1-like dehydratase" evidence="2">
    <location>
        <begin position="6"/>
        <end position="135"/>
    </location>
</feature>
<keyword evidence="4" id="KW-1185">Reference proteome</keyword>
<dbReference type="Proteomes" id="UP001500957">
    <property type="component" value="Unassembled WGS sequence"/>
</dbReference>
<dbReference type="InterPro" id="IPR050965">
    <property type="entry name" value="UPF0336/Enoyl-CoA_hydratase"/>
</dbReference>
<gene>
    <name evidence="3" type="ORF">GCM10009547_13870</name>
</gene>
<evidence type="ECO:0000259" key="2">
    <source>
        <dbReference type="Pfam" id="PF13452"/>
    </source>
</evidence>
<dbReference type="InterPro" id="IPR029069">
    <property type="entry name" value="HotDog_dom_sf"/>
</dbReference>
<name>A0ABN1GK40_9ACTN</name>
<accession>A0ABN1GK40</accession>
<evidence type="ECO:0000313" key="3">
    <source>
        <dbReference type="EMBL" id="GAA0613207.1"/>
    </source>
</evidence>
<dbReference type="InterPro" id="IPR039569">
    <property type="entry name" value="FAS1-like_DH_region"/>
</dbReference>
<dbReference type="RefSeq" id="WP_344603013.1">
    <property type="nucleotide sequence ID" value="NZ_BAAAHE010000010.1"/>
</dbReference>
<dbReference type="PANTHER" id="PTHR43437:SF3">
    <property type="entry name" value="HYDROXYACYL-THIOESTER DEHYDRATASE TYPE 2, MITOCHONDRIAL"/>
    <property type="match status" value="1"/>
</dbReference>
<dbReference type="InterPro" id="IPR016709">
    <property type="entry name" value="HadA-like"/>
</dbReference>
<dbReference type="CDD" id="cd03441">
    <property type="entry name" value="R_hydratase_like"/>
    <property type="match status" value="1"/>
</dbReference>
<evidence type="ECO:0000313" key="4">
    <source>
        <dbReference type="Proteomes" id="UP001500957"/>
    </source>
</evidence>
<dbReference type="HAMAP" id="MF_00799">
    <property type="entry name" value="UPF0336"/>
    <property type="match status" value="1"/>
</dbReference>
<protein>
    <recommendedName>
        <fullName evidence="1">UPF0336 protein GCM10009547_13870</fullName>
    </recommendedName>
</protein>
<reference evidence="3 4" key="1">
    <citation type="journal article" date="2019" name="Int. J. Syst. Evol. Microbiol.">
        <title>The Global Catalogue of Microorganisms (GCM) 10K type strain sequencing project: providing services to taxonomists for standard genome sequencing and annotation.</title>
        <authorList>
            <consortium name="The Broad Institute Genomics Platform"/>
            <consortium name="The Broad Institute Genome Sequencing Center for Infectious Disease"/>
            <person name="Wu L."/>
            <person name="Ma J."/>
        </authorList>
    </citation>
    <scope>NUCLEOTIDE SEQUENCE [LARGE SCALE GENOMIC DNA]</scope>
    <source>
        <strain evidence="3 4">JCM 10671</strain>
    </source>
</reference>